<feature type="region of interest" description="Disordered" evidence="1">
    <location>
        <begin position="252"/>
        <end position="273"/>
    </location>
</feature>
<feature type="signal peptide" evidence="2">
    <location>
        <begin position="1"/>
        <end position="24"/>
    </location>
</feature>
<dbReference type="Pfam" id="PF10082">
    <property type="entry name" value="BBP2_2"/>
    <property type="match status" value="1"/>
</dbReference>
<protein>
    <recommendedName>
        <fullName evidence="5">Outer membrane beta-barrel protein</fullName>
    </recommendedName>
</protein>
<dbReference type="SUPFAM" id="SSF56925">
    <property type="entry name" value="OMPA-like"/>
    <property type="match status" value="1"/>
</dbReference>
<dbReference type="InterPro" id="IPR018759">
    <property type="entry name" value="BBP2_2"/>
</dbReference>
<dbReference type="EMBL" id="QFPN01000003">
    <property type="protein sequence ID" value="PZQ17294.1"/>
    <property type="molecule type" value="Genomic_DNA"/>
</dbReference>
<name>A0A2W5KN73_ANCNO</name>
<evidence type="ECO:0000256" key="1">
    <source>
        <dbReference type="SAM" id="MobiDB-lite"/>
    </source>
</evidence>
<reference evidence="3 4" key="1">
    <citation type="submission" date="2017-08" db="EMBL/GenBank/DDBJ databases">
        <title>Infants hospitalized years apart are colonized by the same room-sourced microbial strains.</title>
        <authorList>
            <person name="Brooks B."/>
            <person name="Olm M.R."/>
            <person name="Firek B.A."/>
            <person name="Baker R."/>
            <person name="Thomas B.C."/>
            <person name="Morowitz M.J."/>
            <person name="Banfield J.F."/>
        </authorList>
    </citation>
    <scope>NUCLEOTIDE SEQUENCE [LARGE SCALE GENOMIC DNA]</scope>
    <source>
        <strain evidence="3">S2_005_003_R2_43</strain>
    </source>
</reference>
<dbReference type="InterPro" id="IPR011250">
    <property type="entry name" value="OMP/PagP_B-barrel"/>
</dbReference>
<organism evidence="3 4">
    <name type="scientific">Ancylobacter novellus</name>
    <name type="common">Thiobacillus novellus</name>
    <dbReference type="NCBI Taxonomy" id="921"/>
    <lineage>
        <taxon>Bacteria</taxon>
        <taxon>Pseudomonadati</taxon>
        <taxon>Pseudomonadota</taxon>
        <taxon>Alphaproteobacteria</taxon>
        <taxon>Hyphomicrobiales</taxon>
        <taxon>Xanthobacteraceae</taxon>
        <taxon>Ancylobacter</taxon>
    </lineage>
</organism>
<proteinExistence type="predicted"/>
<accession>A0A2W5KN73</accession>
<keyword evidence="2" id="KW-0732">Signal</keyword>
<evidence type="ECO:0000256" key="2">
    <source>
        <dbReference type="SAM" id="SignalP"/>
    </source>
</evidence>
<dbReference type="AlphaFoldDB" id="A0A2W5KN73"/>
<feature type="region of interest" description="Disordered" evidence="1">
    <location>
        <begin position="63"/>
        <end position="123"/>
    </location>
</feature>
<evidence type="ECO:0000313" key="4">
    <source>
        <dbReference type="Proteomes" id="UP000249577"/>
    </source>
</evidence>
<gene>
    <name evidence="3" type="ORF">DI565_07485</name>
</gene>
<comment type="caution">
    <text evidence="3">The sequence shown here is derived from an EMBL/GenBank/DDBJ whole genome shotgun (WGS) entry which is preliminary data.</text>
</comment>
<evidence type="ECO:0008006" key="5">
    <source>
        <dbReference type="Google" id="ProtNLM"/>
    </source>
</evidence>
<dbReference type="Proteomes" id="UP000249577">
    <property type="component" value="Unassembled WGS sequence"/>
</dbReference>
<feature type="chain" id="PRO_5016089751" description="Outer membrane beta-barrel protein" evidence="2">
    <location>
        <begin position="25"/>
        <end position="527"/>
    </location>
</feature>
<evidence type="ECO:0000313" key="3">
    <source>
        <dbReference type="EMBL" id="PZQ17294.1"/>
    </source>
</evidence>
<sequence length="527" mass="56353">MPRRAILRAVLLAAAVSAAGSARAQSADEPLRRLDERTLGLSSSGAGRGAAAGVTTTAGQGAPLAGGDYGADPSNAAQLAGGDYGQPTPDPGDLAGGDYGEPRRAPEDEEERLQGAPGPIAPSYLADPLAAGPGGFRRPLLRRPSAPVDDAYAPTGIRAGSFVLRPTLETAAGYDDNPRRVHDDVKGSSFFRLRGELDAQSDWSRHELDFQSSAQIRRYPDAKSLGYQPELASALSGRLDVTDRTQINAQLRASLSASQPGDPETSGVEGEEISRSVGATLGVAHRFNRLSLRLDGLADRYTVGDSKATDGSKIDNSDRAYNAYQARLRASYELSPKLQPFVEASVDTRDYDKKFDDAGDRLGSNGYAIRGGAQFEATRLVTGEIGLGYGRQTPKQSGATPVDGLLIDGNIAWAPTALTTVRAAARTSLQETNLTTSTGILDRVFEVSLEHQFRRNFAVTARGVFERADYKGSSLRQDSFTASLEGEYKINRDVALTGSFERVWLNSSERGNDYVASIIEFGLKFRR</sequence>